<keyword evidence="8" id="KW-1185">Reference proteome</keyword>
<dbReference type="GO" id="GO:0005634">
    <property type="term" value="C:nucleus"/>
    <property type="evidence" value="ECO:0007669"/>
    <property type="project" value="UniProtKB-SubCell"/>
</dbReference>
<evidence type="ECO:0000256" key="2">
    <source>
        <dbReference type="ARBA" id="ARBA00023015"/>
    </source>
</evidence>
<reference evidence="7" key="1">
    <citation type="journal article" date="2018" name="DNA Res.">
        <title>Multiple hybrid de novo genome assembly of finger millet, an orphan allotetraploid crop.</title>
        <authorList>
            <person name="Hatakeyama M."/>
            <person name="Aluri S."/>
            <person name="Balachadran M.T."/>
            <person name="Sivarajan S.R."/>
            <person name="Patrignani A."/>
            <person name="Gruter S."/>
            <person name="Poveda L."/>
            <person name="Shimizu-Inatsugi R."/>
            <person name="Baeten J."/>
            <person name="Francoijs K.J."/>
            <person name="Nataraja K.N."/>
            <person name="Reddy Y.A.N."/>
            <person name="Phadnis S."/>
            <person name="Ravikumar R.L."/>
            <person name="Schlapbach R."/>
            <person name="Sreeman S.M."/>
            <person name="Shimizu K.K."/>
        </authorList>
    </citation>
    <scope>NUCLEOTIDE SEQUENCE</scope>
</reference>
<proteinExistence type="predicted"/>
<dbReference type="PANTHER" id="PTHR31391:SF128">
    <property type="entry name" value="TF-B3 DOMAIN-CONTAINING PROTEIN"/>
    <property type="match status" value="1"/>
</dbReference>
<protein>
    <recommendedName>
        <fullName evidence="6">TF-B3 domain-containing protein</fullName>
    </recommendedName>
</protein>
<dbReference type="Pfam" id="PF02362">
    <property type="entry name" value="B3"/>
    <property type="match status" value="1"/>
</dbReference>
<organism evidence="7 8">
    <name type="scientific">Eleusine coracana subsp. coracana</name>
    <dbReference type="NCBI Taxonomy" id="191504"/>
    <lineage>
        <taxon>Eukaryota</taxon>
        <taxon>Viridiplantae</taxon>
        <taxon>Streptophyta</taxon>
        <taxon>Embryophyta</taxon>
        <taxon>Tracheophyta</taxon>
        <taxon>Spermatophyta</taxon>
        <taxon>Magnoliopsida</taxon>
        <taxon>Liliopsida</taxon>
        <taxon>Poales</taxon>
        <taxon>Poaceae</taxon>
        <taxon>PACMAD clade</taxon>
        <taxon>Chloridoideae</taxon>
        <taxon>Cynodonteae</taxon>
        <taxon>Eleusininae</taxon>
        <taxon>Eleusine</taxon>
    </lineage>
</organism>
<evidence type="ECO:0000256" key="1">
    <source>
        <dbReference type="ARBA" id="ARBA00004123"/>
    </source>
</evidence>
<dbReference type="GO" id="GO:0003677">
    <property type="term" value="F:DNA binding"/>
    <property type="evidence" value="ECO:0007669"/>
    <property type="project" value="UniProtKB-KW"/>
</dbReference>
<dbReference type="SUPFAM" id="SSF101936">
    <property type="entry name" value="DNA-binding pseudobarrel domain"/>
    <property type="match status" value="2"/>
</dbReference>
<evidence type="ECO:0000313" key="8">
    <source>
        <dbReference type="Proteomes" id="UP001054889"/>
    </source>
</evidence>
<dbReference type="PROSITE" id="PS50863">
    <property type="entry name" value="B3"/>
    <property type="match status" value="1"/>
</dbReference>
<dbReference type="InterPro" id="IPR044837">
    <property type="entry name" value="REM16-like"/>
</dbReference>
<gene>
    <name evidence="7" type="primary">gb00013</name>
    <name evidence="7" type="ORF">PR202_gb00013</name>
</gene>
<reference evidence="7" key="2">
    <citation type="submission" date="2021-12" db="EMBL/GenBank/DDBJ databases">
        <title>Resequencing data analysis of finger millet.</title>
        <authorList>
            <person name="Hatakeyama M."/>
            <person name="Aluri S."/>
            <person name="Balachadran M.T."/>
            <person name="Sivarajan S.R."/>
            <person name="Poveda L."/>
            <person name="Shimizu-Inatsugi R."/>
            <person name="Schlapbach R."/>
            <person name="Sreeman S.M."/>
            <person name="Shimizu K.K."/>
        </authorList>
    </citation>
    <scope>NUCLEOTIDE SEQUENCE</scope>
</reference>
<keyword evidence="3" id="KW-0238">DNA-binding</keyword>
<dbReference type="CDD" id="cd10017">
    <property type="entry name" value="B3_DNA"/>
    <property type="match status" value="1"/>
</dbReference>
<evidence type="ECO:0000256" key="3">
    <source>
        <dbReference type="ARBA" id="ARBA00023125"/>
    </source>
</evidence>
<evidence type="ECO:0000313" key="7">
    <source>
        <dbReference type="EMBL" id="GJN13321.1"/>
    </source>
</evidence>
<keyword evidence="5" id="KW-0539">Nucleus</keyword>
<comment type="caution">
    <text evidence="7">The sequence shown here is derived from an EMBL/GenBank/DDBJ whole genome shotgun (WGS) entry which is preliminary data.</text>
</comment>
<dbReference type="SMART" id="SM01019">
    <property type="entry name" value="B3"/>
    <property type="match status" value="2"/>
</dbReference>
<sequence length="528" mass="60152">MLSGRQERLGGETGRSLPWPWRVVSSRRETPSFYGVPRWGSSRVGPAMGWDDAAHCCALTRRAEALSCSPEPTLRQWRRKKEDFALRPSVFGFLQLSPWSNVVPIHYGDAHFSRKSQIVTLQRPGKNKKWHAKCYIRKDGSSHRYILSSRWSHFVRDNHLRRGDICIFQPTNDTNENFMATVYLLRESKSYSFSGRTRKKTTDANRVSYFEARPRAKVTSTTHAMAEPVDGEDAACLGCNSGRTAHQRHLKCDDPEVPSKDLYMLSGHAHWTKEQVQKVEERVHNIQSEVPIYVGRMIKVSVGASSLQTIVFDKPYVSWHTIVDDNLLAIEDICLFQLMNNERRLTMAVDIIHHRTNSPFLDCYGCVVKQEPDRFDDSKGPSKPPLYVVLSGADLTPAQEWIVEDKVKTIQSGMPIFVAAMNKNIIGDKSIFALDFGTLYAAPYLPEGEQSLTLHRIGWCRSWRAVMHNRRMLDGELCEFARDNRVLVGDICLFELVDIERLTISVHIIRSEQYCVALSADGGLITTY</sequence>
<name>A0AAV5DSJ1_ELECO</name>
<keyword evidence="4" id="KW-0804">Transcription</keyword>
<dbReference type="InterPro" id="IPR015300">
    <property type="entry name" value="DNA-bd_pseudobarrel_sf"/>
</dbReference>
<keyword evidence="2" id="KW-0805">Transcription regulation</keyword>
<dbReference type="Proteomes" id="UP001054889">
    <property type="component" value="Unassembled WGS sequence"/>
</dbReference>
<evidence type="ECO:0000256" key="4">
    <source>
        <dbReference type="ARBA" id="ARBA00023163"/>
    </source>
</evidence>
<dbReference type="InterPro" id="IPR003340">
    <property type="entry name" value="B3_DNA-bd"/>
</dbReference>
<evidence type="ECO:0000259" key="6">
    <source>
        <dbReference type="PROSITE" id="PS50863"/>
    </source>
</evidence>
<dbReference type="PANTHER" id="PTHR31391">
    <property type="entry name" value="B3 DOMAIN-CONTAINING PROTEIN OS11G0197600-RELATED"/>
    <property type="match status" value="1"/>
</dbReference>
<dbReference type="EMBL" id="BQKI01000071">
    <property type="protein sequence ID" value="GJN13321.1"/>
    <property type="molecule type" value="Genomic_DNA"/>
</dbReference>
<feature type="domain" description="TF-B3" evidence="6">
    <location>
        <begin position="102"/>
        <end position="188"/>
    </location>
</feature>
<accession>A0AAV5DSJ1</accession>
<dbReference type="AlphaFoldDB" id="A0AAV5DSJ1"/>
<comment type="subcellular location">
    <subcellularLocation>
        <location evidence="1">Nucleus</location>
    </subcellularLocation>
</comment>
<dbReference type="Gene3D" id="2.40.330.10">
    <property type="entry name" value="DNA-binding pseudobarrel domain"/>
    <property type="match status" value="2"/>
</dbReference>
<evidence type="ECO:0000256" key="5">
    <source>
        <dbReference type="ARBA" id="ARBA00023242"/>
    </source>
</evidence>